<name>A0ABW5DYG4_9PROT</name>
<accession>A0ABW5DYG4</accession>
<dbReference type="Pfam" id="PF01832">
    <property type="entry name" value="Glucosaminidase"/>
    <property type="match status" value="1"/>
</dbReference>
<comment type="caution">
    <text evidence="3">The sequence shown here is derived from an EMBL/GenBank/DDBJ whole genome shotgun (WGS) entry which is preliminary data.</text>
</comment>
<dbReference type="InterPro" id="IPR053195">
    <property type="entry name" value="Bax-like"/>
</dbReference>
<sequence>MERRRLENSLLVLTASAPPRRSLWHAIIGLTALESAVAAVVLIAGNPPPQAPRIEIALGPSTLPPPVDHRTIPGVPTDMRRYVVVEMGPPDLPDLGLSPEPHRQALPPPTERLITRLDRSLREPPQITFRNPDALAAPPGLAAIQEVHPAPDAVADHFPAPENHTLGEPTAPARATPPESWPAPGPGLPDDVPVASLPGLDPLPKASDPLLAEIEPTPSGQPDLFAALMPPVSETQAPVLQARADQLPRPLVRPLAEPPPANLLASEDRLTPQRALVPEAAVAALPTPEPLPRLRPAVGEIPRALAAVAVSEPLAATGSLLADIRSPDWRRFEGLDLTTGPMMVPEQSRPPNQTPQDSPPAPVVLVMETSYPRPVARIEAPPPAPKLALVDVRSPRAPRGGEGPIKPTPVTLAWIGEAPLRRPTTPSEPIENRAEIFARLADTPLPRLRLDALPKVASLHLAESPSSSPRVEDVDISAFKALRMFDVAPDTTGGAVVSDRPMALVPHGAAKDVAKFVTILRDLDYGTGSMLSVPGFFLRKLPVDFDREEGERKKKLFMRAILPHILHANERVLYLRRRIIDLAPKVEVAQLTPEEKDFLDATIAEIGMEKWDFLELMRRLDIVPPSLALAQAAEESGWGTSDMAVSGNALFGQVHWVKASGTTVRQQRPFDDLHEGVYAYVKNLNTHRAYSKFRERRAQLRTKGQRPNGLALIGELEKYSERGDAYIRTIRGLIVSNNLLAYDDARFRAGTSLE</sequence>
<evidence type="ECO:0000259" key="2">
    <source>
        <dbReference type="Pfam" id="PF01832"/>
    </source>
</evidence>
<dbReference type="PANTHER" id="PTHR40572:SF1">
    <property type="entry name" value="PROTEIN BAX"/>
    <property type="match status" value="1"/>
</dbReference>
<dbReference type="PANTHER" id="PTHR40572">
    <property type="entry name" value="PROTEIN BAX"/>
    <property type="match status" value="1"/>
</dbReference>
<feature type="compositionally biased region" description="Low complexity" evidence="1">
    <location>
        <begin position="169"/>
        <end position="178"/>
    </location>
</feature>
<organism evidence="3 4">
    <name type="scientific">Lacibacterium aquatile</name>
    <dbReference type="NCBI Taxonomy" id="1168082"/>
    <lineage>
        <taxon>Bacteria</taxon>
        <taxon>Pseudomonadati</taxon>
        <taxon>Pseudomonadota</taxon>
        <taxon>Alphaproteobacteria</taxon>
        <taxon>Rhodospirillales</taxon>
        <taxon>Rhodospirillaceae</taxon>
    </lineage>
</organism>
<evidence type="ECO:0000313" key="4">
    <source>
        <dbReference type="Proteomes" id="UP001597295"/>
    </source>
</evidence>
<protein>
    <submittedName>
        <fullName evidence="3">Glucosaminidase domain-containing protein</fullName>
    </submittedName>
</protein>
<dbReference type="EMBL" id="JBHUIP010000016">
    <property type="protein sequence ID" value="MFD2265494.1"/>
    <property type="molecule type" value="Genomic_DNA"/>
</dbReference>
<gene>
    <name evidence="3" type="ORF">ACFSM5_21510</name>
</gene>
<dbReference type="Proteomes" id="UP001597295">
    <property type="component" value="Unassembled WGS sequence"/>
</dbReference>
<keyword evidence="4" id="KW-1185">Reference proteome</keyword>
<feature type="region of interest" description="Disordered" evidence="1">
    <location>
        <begin position="153"/>
        <end position="195"/>
    </location>
</feature>
<dbReference type="InterPro" id="IPR002901">
    <property type="entry name" value="MGlyc_endo_b_GlcNAc-like_dom"/>
</dbReference>
<dbReference type="Gene3D" id="1.10.530.10">
    <property type="match status" value="1"/>
</dbReference>
<evidence type="ECO:0000256" key="1">
    <source>
        <dbReference type="SAM" id="MobiDB-lite"/>
    </source>
</evidence>
<dbReference type="RefSeq" id="WP_379878894.1">
    <property type="nucleotide sequence ID" value="NZ_JBHUIP010000016.1"/>
</dbReference>
<reference evidence="4" key="1">
    <citation type="journal article" date="2019" name="Int. J. Syst. Evol. Microbiol.">
        <title>The Global Catalogue of Microorganisms (GCM) 10K type strain sequencing project: providing services to taxonomists for standard genome sequencing and annotation.</title>
        <authorList>
            <consortium name="The Broad Institute Genomics Platform"/>
            <consortium name="The Broad Institute Genome Sequencing Center for Infectious Disease"/>
            <person name="Wu L."/>
            <person name="Ma J."/>
        </authorList>
    </citation>
    <scope>NUCLEOTIDE SEQUENCE [LARGE SCALE GENOMIC DNA]</scope>
    <source>
        <strain evidence="4">CGMCC 1.19062</strain>
    </source>
</reference>
<proteinExistence type="predicted"/>
<evidence type="ECO:0000313" key="3">
    <source>
        <dbReference type="EMBL" id="MFD2265494.1"/>
    </source>
</evidence>
<feature type="domain" description="Mannosyl-glycoprotein endo-beta-N-acetylglucosamidase-like" evidence="2">
    <location>
        <begin position="613"/>
        <end position="735"/>
    </location>
</feature>